<dbReference type="PANTHER" id="PTHR10000:SF8">
    <property type="entry name" value="HAD SUPERFAMILY HYDROLASE-LIKE, TYPE 3"/>
    <property type="match status" value="1"/>
</dbReference>
<gene>
    <name evidence="1" type="ORF">QUV98_00110</name>
</gene>
<evidence type="ECO:0000313" key="1">
    <source>
        <dbReference type="EMBL" id="MDM8194730.1"/>
    </source>
</evidence>
<dbReference type="InterPro" id="IPR000150">
    <property type="entry name" value="Cof"/>
</dbReference>
<organism evidence="1 2">
    <name type="scientific">Massilimicrobiota timonensis</name>
    <dbReference type="NCBI Taxonomy" id="1776392"/>
    <lineage>
        <taxon>Bacteria</taxon>
        <taxon>Bacillati</taxon>
        <taxon>Bacillota</taxon>
        <taxon>Erysipelotrichia</taxon>
        <taxon>Erysipelotrichales</taxon>
        <taxon>Erysipelotrichaceae</taxon>
        <taxon>Massilimicrobiota</taxon>
    </lineage>
</organism>
<dbReference type="SUPFAM" id="SSF56784">
    <property type="entry name" value="HAD-like"/>
    <property type="match status" value="1"/>
</dbReference>
<dbReference type="Pfam" id="PF08282">
    <property type="entry name" value="Hydrolase_3"/>
    <property type="match status" value="1"/>
</dbReference>
<keyword evidence="2" id="KW-1185">Reference proteome</keyword>
<proteinExistence type="predicted"/>
<dbReference type="InterPro" id="IPR036412">
    <property type="entry name" value="HAD-like_sf"/>
</dbReference>
<dbReference type="Gene3D" id="3.30.1240.10">
    <property type="match status" value="1"/>
</dbReference>
<keyword evidence="1" id="KW-0378">Hydrolase</keyword>
<dbReference type="NCBIfam" id="TIGR01484">
    <property type="entry name" value="HAD-SF-IIB"/>
    <property type="match status" value="1"/>
</dbReference>
<sequence>MIKCIVCDLDGTLIKKDDTIEERTCQILKKCIENGIEFIIATGRDINMVIDFLERYQLDCDLILNNGTQYCNKQQTFNEIYPMDNQAFQKISTILSSYGYLLAIHTNQGKYSFVDADDFWDYHYKLLLASKDYKDSLPKKTFTTREGYLRDFHYAKDAHEIIQKNIKVLKIDARHLDAYSIQGVRQQLNIDGLDISSSFEDNIEITSSMSNKGKLLEKVIAKKGYAYDEVAVFGDGENDRHMLQMFQYSFAPQNASSSAKNAAHYLLTLTNEEGAVFEGLEQLQQLGLLAI</sequence>
<dbReference type="NCBIfam" id="TIGR00099">
    <property type="entry name" value="Cof-subfamily"/>
    <property type="match status" value="1"/>
</dbReference>
<dbReference type="Proteomes" id="UP001529275">
    <property type="component" value="Unassembled WGS sequence"/>
</dbReference>
<accession>A0ABT7UGR9</accession>
<dbReference type="InterPro" id="IPR023214">
    <property type="entry name" value="HAD_sf"/>
</dbReference>
<protein>
    <submittedName>
        <fullName evidence="1">HAD family hydrolase</fullName>
        <ecNumber evidence="1">3.1.3.-</ecNumber>
    </submittedName>
</protein>
<dbReference type="EMBL" id="JAUDCK010000001">
    <property type="protein sequence ID" value="MDM8194730.1"/>
    <property type="molecule type" value="Genomic_DNA"/>
</dbReference>
<name>A0ABT7UGR9_9FIRM</name>
<dbReference type="PANTHER" id="PTHR10000">
    <property type="entry name" value="PHOSPHOSERINE PHOSPHATASE"/>
    <property type="match status" value="1"/>
</dbReference>
<evidence type="ECO:0000313" key="2">
    <source>
        <dbReference type="Proteomes" id="UP001529275"/>
    </source>
</evidence>
<comment type="caution">
    <text evidence="1">The sequence shown here is derived from an EMBL/GenBank/DDBJ whole genome shotgun (WGS) entry which is preliminary data.</text>
</comment>
<dbReference type="GO" id="GO:0016787">
    <property type="term" value="F:hydrolase activity"/>
    <property type="evidence" value="ECO:0007669"/>
    <property type="project" value="UniProtKB-KW"/>
</dbReference>
<dbReference type="EC" id="3.1.3.-" evidence="1"/>
<reference evidence="2" key="1">
    <citation type="submission" date="2023-06" db="EMBL/GenBank/DDBJ databases">
        <title>Identification and characterization of horizontal gene transfer across gut microbiota members of farm animals based on homology search.</title>
        <authorList>
            <person name="Zeman M."/>
            <person name="Kubasova T."/>
            <person name="Jahodarova E."/>
            <person name="Nykrynova M."/>
            <person name="Rychlik I."/>
        </authorList>
    </citation>
    <scope>NUCLEOTIDE SEQUENCE [LARGE SCALE GENOMIC DNA]</scope>
    <source>
        <strain evidence="2">ET341</strain>
    </source>
</reference>
<dbReference type="InterPro" id="IPR006379">
    <property type="entry name" value="HAD-SF_hydro_IIB"/>
</dbReference>
<dbReference type="Gene3D" id="3.40.50.1000">
    <property type="entry name" value="HAD superfamily/HAD-like"/>
    <property type="match status" value="1"/>
</dbReference>
<dbReference type="RefSeq" id="WP_087245791.1">
    <property type="nucleotide sequence ID" value="NZ_JAUDCK010000001.1"/>
</dbReference>